<evidence type="ECO:0000313" key="3">
    <source>
        <dbReference type="EMBL" id="PLT58029.1"/>
    </source>
</evidence>
<dbReference type="Gene3D" id="1.10.8.1040">
    <property type="match status" value="1"/>
</dbReference>
<dbReference type="InterPro" id="IPR023058">
    <property type="entry name" value="PPIase_PpiC_CS"/>
</dbReference>
<dbReference type="EMBL" id="NIHM01000001">
    <property type="protein sequence ID" value="PLT58029.1"/>
    <property type="molecule type" value="Genomic_DNA"/>
</dbReference>
<reference evidence="3 4" key="1">
    <citation type="journal article" date="2017" name="Genome Med.">
        <title>A novel Ruminococcus gnavus clade enriched in inflammatory bowel disease patients.</title>
        <authorList>
            <person name="Hall A.B."/>
            <person name="Yassour M."/>
            <person name="Sauk J."/>
            <person name="Garner A."/>
            <person name="Jiang X."/>
            <person name="Arthur T."/>
            <person name="Lagoudas G.K."/>
            <person name="Vatanen T."/>
            <person name="Fornelos N."/>
            <person name="Wilson R."/>
            <person name="Bertha M."/>
            <person name="Cohen M."/>
            <person name="Garber J."/>
            <person name="Khalili H."/>
            <person name="Gevers D."/>
            <person name="Ananthakrishnan A.N."/>
            <person name="Kugathasan S."/>
            <person name="Lander E.S."/>
            <person name="Blainey P."/>
            <person name="Vlamakis H."/>
            <person name="Xavier R.J."/>
            <person name="Huttenhower C."/>
        </authorList>
    </citation>
    <scope>NUCLEOTIDE SEQUENCE [LARGE SCALE GENOMIC DNA]</scope>
    <source>
        <strain evidence="3 4">RJX1118</strain>
    </source>
</reference>
<keyword evidence="1 3" id="KW-0413">Isomerase</keyword>
<dbReference type="Pfam" id="PF13145">
    <property type="entry name" value="Rotamase_2"/>
    <property type="match status" value="1"/>
</dbReference>
<dbReference type="InterPro" id="IPR050245">
    <property type="entry name" value="PrsA_foldase"/>
</dbReference>
<dbReference type="PANTHER" id="PTHR47245">
    <property type="entry name" value="PEPTIDYLPROLYL ISOMERASE"/>
    <property type="match status" value="1"/>
</dbReference>
<dbReference type="GO" id="GO:0003755">
    <property type="term" value="F:peptidyl-prolyl cis-trans isomerase activity"/>
    <property type="evidence" value="ECO:0007669"/>
    <property type="project" value="UniProtKB-KW"/>
</dbReference>
<organism evidence="3 4">
    <name type="scientific">Mediterraneibacter gnavus</name>
    <name type="common">Ruminococcus gnavus</name>
    <dbReference type="NCBI Taxonomy" id="33038"/>
    <lineage>
        <taxon>Bacteria</taxon>
        <taxon>Bacillati</taxon>
        <taxon>Bacillota</taxon>
        <taxon>Clostridia</taxon>
        <taxon>Lachnospirales</taxon>
        <taxon>Lachnospiraceae</taxon>
        <taxon>Mediterraneibacter</taxon>
    </lineage>
</organism>
<dbReference type="PANTHER" id="PTHR47245:SF2">
    <property type="entry name" value="PEPTIDYL-PROLYL CIS-TRANS ISOMERASE HP_0175-RELATED"/>
    <property type="match status" value="1"/>
</dbReference>
<dbReference type="Gene3D" id="3.10.50.40">
    <property type="match status" value="1"/>
</dbReference>
<evidence type="ECO:0000259" key="2">
    <source>
        <dbReference type="PROSITE" id="PS50198"/>
    </source>
</evidence>
<dbReference type="InterPro" id="IPR027304">
    <property type="entry name" value="Trigger_fact/SurA_dom_sf"/>
</dbReference>
<dbReference type="PROSITE" id="PS50198">
    <property type="entry name" value="PPIC_PPIASE_2"/>
    <property type="match status" value="1"/>
</dbReference>
<evidence type="ECO:0000313" key="4">
    <source>
        <dbReference type="Proteomes" id="UP000234849"/>
    </source>
</evidence>
<dbReference type="InterPro" id="IPR046357">
    <property type="entry name" value="PPIase_dom_sf"/>
</dbReference>
<dbReference type="SUPFAM" id="SSF109998">
    <property type="entry name" value="Triger factor/SurA peptide-binding domain-like"/>
    <property type="match status" value="1"/>
</dbReference>
<dbReference type="Proteomes" id="UP000234849">
    <property type="component" value="Unassembled WGS sequence"/>
</dbReference>
<dbReference type="AlphaFoldDB" id="A0A2N5NMC1"/>
<dbReference type="RefSeq" id="WP_101878889.1">
    <property type="nucleotide sequence ID" value="NZ_NIHM01000001.1"/>
</dbReference>
<dbReference type="InterPro" id="IPR000297">
    <property type="entry name" value="PPIase_PpiC"/>
</dbReference>
<accession>A0A2N5NMC1</accession>
<dbReference type="PROSITE" id="PS01096">
    <property type="entry name" value="PPIC_PPIASE_1"/>
    <property type="match status" value="1"/>
</dbReference>
<dbReference type="SUPFAM" id="SSF54534">
    <property type="entry name" value="FKBP-like"/>
    <property type="match status" value="1"/>
</dbReference>
<feature type="domain" description="PpiC" evidence="2">
    <location>
        <begin position="113"/>
        <end position="203"/>
    </location>
</feature>
<name>A0A2N5NMC1_MEDGN</name>
<proteinExistence type="predicted"/>
<protein>
    <submittedName>
        <fullName evidence="3">Peptidylprolyl isomerase</fullName>
    </submittedName>
</protein>
<keyword evidence="1" id="KW-0697">Rotamase</keyword>
<comment type="caution">
    <text evidence="3">The sequence shown here is derived from an EMBL/GenBank/DDBJ whole genome shotgun (WGS) entry which is preliminary data.</text>
</comment>
<sequence length="246" mass="28142">MEQKIVAVVAGREIKESDFEKFLQNVPREQQAYLSNPQFRQQCLDQFVALHMFAELGGEMKLEETEEYQEMVENAKRDILAQMTMREVMKDAVVTEEDVKNYYEEHKQQFTKGETVRAKHILTDSKEKCDAILAAIQSGETSFEDAAKEKSTCPSGTKGGDLGEFGKGQMVKEFEDAAFTAEIGAIVGPVQTQFGYHLIKVEEKKDAAVAYFEEVKNSIRNQLLQQRQNKVYSDKVKELREKYVQE</sequence>
<evidence type="ECO:0000256" key="1">
    <source>
        <dbReference type="PROSITE-ProRule" id="PRU00278"/>
    </source>
</evidence>
<gene>
    <name evidence="3" type="ORF">CDL18_00070</name>
</gene>